<organism evidence="1 2">
    <name type="scientific">Salisediminibacterium halotolerans</name>
    <dbReference type="NCBI Taxonomy" id="517425"/>
    <lineage>
        <taxon>Bacteria</taxon>
        <taxon>Bacillati</taxon>
        <taxon>Bacillota</taxon>
        <taxon>Bacilli</taxon>
        <taxon>Bacillales</taxon>
        <taxon>Bacillaceae</taxon>
        <taxon>Salisediminibacterium</taxon>
    </lineage>
</organism>
<dbReference type="EMBL" id="FOGV01000053">
    <property type="protein sequence ID" value="SES38229.1"/>
    <property type="molecule type" value="Genomic_DNA"/>
</dbReference>
<name>A0A1H9WWN4_9BACI</name>
<dbReference type="OrthoDB" id="2965735at2"/>
<comment type="caution">
    <text evidence="1">The sequence shown here is derived from an EMBL/GenBank/DDBJ whole genome shotgun (WGS) entry which is preliminary data.</text>
</comment>
<reference evidence="2" key="1">
    <citation type="submission" date="2016-10" db="EMBL/GenBank/DDBJ databases">
        <authorList>
            <person name="de Groot N.N."/>
        </authorList>
    </citation>
    <scope>NUCLEOTIDE SEQUENCE [LARGE SCALE GENOMIC DNA]</scope>
    <source>
        <strain evidence="2">10nlg</strain>
    </source>
</reference>
<gene>
    <name evidence="1" type="ORF">SAMN05444126_1533</name>
</gene>
<dbReference type="RefSeq" id="WP_093075411.1">
    <property type="nucleotide sequence ID" value="NZ_FOGV01000053.1"/>
</dbReference>
<dbReference type="AlphaFoldDB" id="A0A1H9WWN4"/>
<dbReference type="STRING" id="1464123.SAMN05444126_1533"/>
<protein>
    <submittedName>
        <fullName evidence="1">Uncharacterized protein</fullName>
    </submittedName>
</protein>
<evidence type="ECO:0000313" key="2">
    <source>
        <dbReference type="Proteomes" id="UP000199318"/>
    </source>
</evidence>
<sequence>MMRYFWFSGAIALMLTACQADEESGKNEMSGKISGSPDFFNRLLILKEDQLTGGNIRITPDRHQREDYHTKAYHLFLTDETEIVANDRSYSFDEYKAEEDSETLFFPNQTVSVTTAEEVETTTTELDRYLTFNPALLPVYEAKTIELQPYTLDDFFTYHMPVKDNKFQILTLNISESGEIQAGTDLEGVIEHLASGELADWDTVGISEESPFYDEVTDGPVHAVLNDSEVLLFTDDQNDVIDLFAQR</sequence>
<proteinExistence type="predicted"/>
<keyword evidence="2" id="KW-1185">Reference proteome</keyword>
<dbReference type="Proteomes" id="UP000199318">
    <property type="component" value="Unassembled WGS sequence"/>
</dbReference>
<accession>A0A1H9WWN4</accession>
<evidence type="ECO:0000313" key="1">
    <source>
        <dbReference type="EMBL" id="SES38229.1"/>
    </source>
</evidence>
<dbReference type="PROSITE" id="PS51257">
    <property type="entry name" value="PROKAR_LIPOPROTEIN"/>
    <property type="match status" value="1"/>
</dbReference>